<sequence length="198" mass="22349">MKLANRLITFLAALVVSVSAAATTPKEISRDLETRNNDMLSALIELKQNDALDSDAALALMREEISPLLNFSKITQRALGKHWRRASNEEKKRIIAAFQQLLEKTYAKVLTKYDDQKTEIVKAKQQENGEILVVMNVRGKDKSARIDYLFAGDEPRIIDVKVEGISLIANFRRQFGRMINKVGFDGLAKMLEKMVAQP</sequence>
<dbReference type="PANTHER" id="PTHR36573:SF1">
    <property type="entry name" value="INTERMEMBRANE PHOSPHOLIPID TRANSPORT SYSTEM BINDING PROTEIN MLAC"/>
    <property type="match status" value="1"/>
</dbReference>
<organism evidence="2 3">
    <name type="scientific">Candidatus Doriopsillibacter californiensis</name>
    <dbReference type="NCBI Taxonomy" id="2970740"/>
    <lineage>
        <taxon>Bacteria</taxon>
        <taxon>Pseudomonadati</taxon>
        <taxon>Pseudomonadota</taxon>
        <taxon>Gammaproteobacteria</taxon>
        <taxon>Candidatus Tethybacterales</taxon>
        <taxon>Candidatus Persebacteraceae</taxon>
        <taxon>Candidatus Doriopsillibacter</taxon>
    </lineage>
</organism>
<accession>A0ABT7QKD4</accession>
<keyword evidence="3" id="KW-1185">Reference proteome</keyword>
<dbReference type="InterPro" id="IPR008869">
    <property type="entry name" value="MlaC/ttg2D"/>
</dbReference>
<dbReference type="PANTHER" id="PTHR36573">
    <property type="entry name" value="INTERMEMBRANE PHOSPHOLIPID TRANSPORT SYSTEM BINDING PROTEIN MLAC"/>
    <property type="match status" value="1"/>
</dbReference>
<dbReference type="Gene3D" id="3.10.450.710">
    <property type="entry name" value="Tgt2/MlaC"/>
    <property type="match status" value="1"/>
</dbReference>
<reference evidence="2" key="1">
    <citation type="submission" date="2022-08" db="EMBL/GenBank/DDBJ databases">
        <authorList>
            <person name="Dzunkova M."/>
            <person name="La Clair J."/>
            <person name="Tyml T."/>
            <person name="Doud D."/>
            <person name="Schulz F."/>
            <person name="Piquer S."/>
            <person name="Porcel Sanchis D."/>
            <person name="Osborn A."/>
            <person name="Robinson D."/>
            <person name="Louie K.B."/>
            <person name="Bowen B.P."/>
            <person name="Bowers R."/>
            <person name="Lee J."/>
            <person name="Arnau Llombart V."/>
            <person name="Diaz Villanueva W."/>
            <person name="Gosliner T."/>
            <person name="Northen T."/>
            <person name="Cheng J.-F."/>
            <person name="Burkart M.D."/>
            <person name="Woyke T."/>
        </authorList>
    </citation>
    <scope>NUCLEOTIDE SEQUENCE</scope>
    <source>
        <strain evidence="2">Df01</strain>
    </source>
</reference>
<proteinExistence type="predicted"/>
<evidence type="ECO:0000256" key="1">
    <source>
        <dbReference type="SAM" id="SignalP"/>
    </source>
</evidence>
<feature type="signal peptide" evidence="1">
    <location>
        <begin position="1"/>
        <end position="21"/>
    </location>
</feature>
<name>A0ABT7QKD4_9GAMM</name>
<dbReference type="Proteomes" id="UP001168167">
    <property type="component" value="Unassembled WGS sequence"/>
</dbReference>
<gene>
    <name evidence="2" type="ORF">NQX30_01620</name>
</gene>
<dbReference type="EMBL" id="JANQAO010000001">
    <property type="protein sequence ID" value="MDM5147082.1"/>
    <property type="molecule type" value="Genomic_DNA"/>
</dbReference>
<protein>
    <submittedName>
        <fullName evidence="2">ABC transporter substrate-binding protein</fullName>
    </submittedName>
</protein>
<keyword evidence="1" id="KW-0732">Signal</keyword>
<evidence type="ECO:0000313" key="3">
    <source>
        <dbReference type="Proteomes" id="UP001168167"/>
    </source>
</evidence>
<dbReference type="InterPro" id="IPR042245">
    <property type="entry name" value="Tgt2/MlaC_sf"/>
</dbReference>
<reference evidence="2" key="2">
    <citation type="journal article" date="2023" name="Microbiome">
        <title>Synthase-selected sorting approach identifies a beta-lactone synthase in a nudibranch symbiotic bacterium.</title>
        <authorList>
            <person name="Dzunkova M."/>
            <person name="La Clair J.J."/>
            <person name="Tyml T."/>
            <person name="Doud D."/>
            <person name="Schulz F."/>
            <person name="Piquer-Esteban S."/>
            <person name="Porcel Sanchis D."/>
            <person name="Osborn A."/>
            <person name="Robinson D."/>
            <person name="Louie K.B."/>
            <person name="Bowen B.P."/>
            <person name="Bowers R.M."/>
            <person name="Lee J."/>
            <person name="Arnau V."/>
            <person name="Diaz-Villanueva W."/>
            <person name="Stepanauskas R."/>
            <person name="Gosliner T."/>
            <person name="Date S.V."/>
            <person name="Northen T.R."/>
            <person name="Cheng J.F."/>
            <person name="Burkart M.D."/>
            <person name="Woyke T."/>
        </authorList>
    </citation>
    <scope>NUCLEOTIDE SEQUENCE</scope>
    <source>
        <strain evidence="2">Df01</strain>
    </source>
</reference>
<dbReference type="Pfam" id="PF05494">
    <property type="entry name" value="MlaC"/>
    <property type="match status" value="1"/>
</dbReference>
<comment type="caution">
    <text evidence="2">The sequence shown here is derived from an EMBL/GenBank/DDBJ whole genome shotgun (WGS) entry which is preliminary data.</text>
</comment>
<dbReference type="PIRSF" id="PIRSF004649">
    <property type="entry name" value="MlaC"/>
    <property type="match status" value="1"/>
</dbReference>
<feature type="chain" id="PRO_5046981333" evidence="1">
    <location>
        <begin position="22"/>
        <end position="198"/>
    </location>
</feature>
<evidence type="ECO:0000313" key="2">
    <source>
        <dbReference type="EMBL" id="MDM5147082.1"/>
    </source>
</evidence>